<dbReference type="PANTHER" id="PTHR11361:SF99">
    <property type="entry name" value="DNA MISMATCH REPAIR PROTEIN"/>
    <property type="match status" value="1"/>
</dbReference>
<evidence type="ECO:0000256" key="2">
    <source>
        <dbReference type="ARBA" id="ARBA00022840"/>
    </source>
</evidence>
<organism evidence="6 7">
    <name type="scientific">Clostridium ganghwense</name>
    <dbReference type="NCBI Taxonomy" id="312089"/>
    <lineage>
        <taxon>Bacteria</taxon>
        <taxon>Bacillati</taxon>
        <taxon>Bacillota</taxon>
        <taxon>Clostridia</taxon>
        <taxon>Eubacteriales</taxon>
        <taxon>Clostridiaceae</taxon>
        <taxon>Clostridium</taxon>
    </lineage>
</organism>
<dbReference type="Proteomes" id="UP001079657">
    <property type="component" value="Unassembled WGS sequence"/>
</dbReference>
<dbReference type="InterPro" id="IPR045076">
    <property type="entry name" value="MutS"/>
</dbReference>
<dbReference type="Pfam" id="PF00488">
    <property type="entry name" value="MutS_V"/>
    <property type="match status" value="1"/>
</dbReference>
<dbReference type="RefSeq" id="WP_268050576.1">
    <property type="nucleotide sequence ID" value="NZ_JAPQES010000005.1"/>
</dbReference>
<comment type="caution">
    <text evidence="6">The sequence shown here is derived from an EMBL/GenBank/DDBJ whole genome shotgun (WGS) entry which is preliminary data.</text>
</comment>
<feature type="domain" description="DNA mismatch repair proteins mutS family" evidence="5">
    <location>
        <begin position="423"/>
        <end position="603"/>
    </location>
</feature>
<evidence type="ECO:0000313" key="7">
    <source>
        <dbReference type="Proteomes" id="UP001079657"/>
    </source>
</evidence>
<keyword evidence="4" id="KW-0472">Membrane</keyword>
<dbReference type="SMART" id="SM00534">
    <property type="entry name" value="MUTSac"/>
    <property type="match status" value="1"/>
</dbReference>
<keyword evidence="7" id="KW-1185">Reference proteome</keyword>
<dbReference type="EMBL" id="JAPQES010000005">
    <property type="protein sequence ID" value="MCY6371695.1"/>
    <property type="molecule type" value="Genomic_DNA"/>
</dbReference>
<reference evidence="6" key="1">
    <citation type="submission" date="2022-12" db="EMBL/GenBank/DDBJ databases">
        <authorList>
            <person name="Wang J."/>
        </authorList>
    </citation>
    <scope>NUCLEOTIDE SEQUENCE</scope>
    <source>
        <strain evidence="6">HY-42-06</strain>
    </source>
</reference>
<sequence length="605" mass="70915">MIDIKETYSKRKERYKKILEKQNKIINIISSIRMILFISAVVFPLISYYSIKNIYLSLFAFCIFVLGFIIMVLIHDKVINNRDLISNIYSINMQCIERVEGRWKEFEDDGEEYRDENHPYSNDLDIFGRASLFQYINDTTTYIGREKLKKSLTNSSYSEQKIYKRQEAIKELSKMIGFRQRLKGTGLRNFHSGKNVESLLKWTKQKHNLYDSKFIKIISIALPVVTLGAIIYYFLGIFKSYYIPLLFITINLIILRINKNERNSVLDTVYIYRKQINDYYNMLKLIEKMNFKSTYLKELKMNLTYKNSTASQKIIKLNKLSDLILDRKNLIYFILNYVFLWDYHCMINLEKWRKLYGENFEKWLETIGTIEELASFSTLAFDNSDWTMPNFKNDEFVFKGKNMGHPLLGNKKVCNDLTIGKGKKVVLITGSNMSGKSTFLRTAGINLVLAYAGAPVCAKNFECSIMEIFTCMRISDNLEKNISSFYGELLRIKELVRKTKEGRNIFFLLDEIFKGTNSIDRHTGARILINKLSKEKVLGMISTHDLELGSLQKENYSVINYHFEEYYRNNKIYFDYKLRGGVSTTRNAMYLMKIAGIVDTIPQSK</sequence>
<dbReference type="SUPFAM" id="SSF48334">
    <property type="entry name" value="DNA repair protein MutS, domain III"/>
    <property type="match status" value="1"/>
</dbReference>
<name>A0ABT4CRK4_9CLOT</name>
<dbReference type="Gene3D" id="3.40.50.300">
    <property type="entry name" value="P-loop containing nucleotide triphosphate hydrolases"/>
    <property type="match status" value="1"/>
</dbReference>
<dbReference type="PANTHER" id="PTHR11361">
    <property type="entry name" value="DNA MISMATCH REPAIR PROTEIN MUTS FAMILY MEMBER"/>
    <property type="match status" value="1"/>
</dbReference>
<dbReference type="Gene3D" id="1.10.1420.10">
    <property type="match status" value="1"/>
</dbReference>
<dbReference type="InterPro" id="IPR027417">
    <property type="entry name" value="P-loop_NTPase"/>
</dbReference>
<keyword evidence="4" id="KW-0812">Transmembrane</keyword>
<dbReference type="SUPFAM" id="SSF52540">
    <property type="entry name" value="P-loop containing nucleoside triphosphate hydrolases"/>
    <property type="match status" value="1"/>
</dbReference>
<evidence type="ECO:0000256" key="3">
    <source>
        <dbReference type="ARBA" id="ARBA00023125"/>
    </source>
</evidence>
<feature type="transmembrane region" description="Helical" evidence="4">
    <location>
        <begin position="25"/>
        <end position="48"/>
    </location>
</feature>
<feature type="transmembrane region" description="Helical" evidence="4">
    <location>
        <begin position="214"/>
        <end position="235"/>
    </location>
</feature>
<evidence type="ECO:0000313" key="6">
    <source>
        <dbReference type="EMBL" id="MCY6371695.1"/>
    </source>
</evidence>
<proteinExistence type="predicted"/>
<keyword evidence="3" id="KW-0238">DNA-binding</keyword>
<keyword evidence="4" id="KW-1133">Transmembrane helix</keyword>
<keyword evidence="2" id="KW-0067">ATP-binding</keyword>
<dbReference type="InterPro" id="IPR036187">
    <property type="entry name" value="DNA_mismatch_repair_MutS_sf"/>
</dbReference>
<gene>
    <name evidence="6" type="ORF">OXH55_13700</name>
</gene>
<evidence type="ECO:0000256" key="1">
    <source>
        <dbReference type="ARBA" id="ARBA00022741"/>
    </source>
</evidence>
<evidence type="ECO:0000259" key="5">
    <source>
        <dbReference type="SMART" id="SM00534"/>
    </source>
</evidence>
<protein>
    <submittedName>
        <fullName evidence="6">DNA mismatch repair protein</fullName>
    </submittedName>
</protein>
<keyword evidence="1" id="KW-0547">Nucleotide-binding</keyword>
<evidence type="ECO:0000256" key="4">
    <source>
        <dbReference type="SAM" id="Phobius"/>
    </source>
</evidence>
<feature type="transmembrane region" description="Helical" evidence="4">
    <location>
        <begin position="54"/>
        <end position="74"/>
    </location>
</feature>
<dbReference type="InterPro" id="IPR000432">
    <property type="entry name" value="DNA_mismatch_repair_MutS_C"/>
</dbReference>
<dbReference type="CDD" id="cd03283">
    <property type="entry name" value="ABC_MutS-like"/>
    <property type="match status" value="1"/>
</dbReference>
<accession>A0ABT4CRK4</accession>